<gene>
    <name evidence="2" type="ORF">B0T21DRAFT_353347</name>
</gene>
<name>A0AA39ZSL3_9PEZI</name>
<evidence type="ECO:0000256" key="1">
    <source>
        <dbReference type="SAM" id="MobiDB-lite"/>
    </source>
</evidence>
<accession>A0AA39ZSL3</accession>
<dbReference type="EMBL" id="JAUKTV010000023">
    <property type="protein sequence ID" value="KAK0702882.1"/>
    <property type="molecule type" value="Genomic_DNA"/>
</dbReference>
<keyword evidence="3" id="KW-1185">Reference proteome</keyword>
<protein>
    <submittedName>
        <fullName evidence="2">Uncharacterized protein</fullName>
    </submittedName>
</protein>
<feature type="region of interest" description="Disordered" evidence="1">
    <location>
        <begin position="22"/>
        <end position="47"/>
    </location>
</feature>
<proteinExistence type="predicted"/>
<sequence>MASTVKSLANCLWEMFMGPGSVPPSDDASSTNSTTVDQSVSSGAGSTYLARDDPSVSTLAKANYEWHAWSNAPTVDPSQLSLSSQESTAGSVFSTSSSMGYLIIDNCSNVDDGFEGCPYNPYDITQDSRYQPNFWEQHCPEPETLFVRRSARTVARGNRSDDRAISPKGTTYFH</sequence>
<organism evidence="2 3">
    <name type="scientific">Apiosordaria backusii</name>
    <dbReference type="NCBI Taxonomy" id="314023"/>
    <lineage>
        <taxon>Eukaryota</taxon>
        <taxon>Fungi</taxon>
        <taxon>Dikarya</taxon>
        <taxon>Ascomycota</taxon>
        <taxon>Pezizomycotina</taxon>
        <taxon>Sordariomycetes</taxon>
        <taxon>Sordariomycetidae</taxon>
        <taxon>Sordariales</taxon>
        <taxon>Lasiosphaeriaceae</taxon>
        <taxon>Apiosordaria</taxon>
    </lineage>
</organism>
<comment type="caution">
    <text evidence="2">The sequence shown here is derived from an EMBL/GenBank/DDBJ whole genome shotgun (WGS) entry which is preliminary data.</text>
</comment>
<evidence type="ECO:0000313" key="3">
    <source>
        <dbReference type="Proteomes" id="UP001172159"/>
    </source>
</evidence>
<dbReference type="AlphaFoldDB" id="A0AA39ZSL3"/>
<evidence type="ECO:0000313" key="2">
    <source>
        <dbReference type="EMBL" id="KAK0702882.1"/>
    </source>
</evidence>
<reference evidence="2" key="1">
    <citation type="submission" date="2023-06" db="EMBL/GenBank/DDBJ databases">
        <title>Genome-scale phylogeny and comparative genomics of the fungal order Sordariales.</title>
        <authorList>
            <consortium name="Lawrence Berkeley National Laboratory"/>
            <person name="Hensen N."/>
            <person name="Bonometti L."/>
            <person name="Westerberg I."/>
            <person name="Brannstrom I.O."/>
            <person name="Guillou S."/>
            <person name="Cros-Aarteil S."/>
            <person name="Calhoun S."/>
            <person name="Haridas S."/>
            <person name="Kuo A."/>
            <person name="Mondo S."/>
            <person name="Pangilinan J."/>
            <person name="Riley R."/>
            <person name="Labutti K."/>
            <person name="Andreopoulos B."/>
            <person name="Lipzen A."/>
            <person name="Chen C."/>
            <person name="Yanf M."/>
            <person name="Daum C."/>
            <person name="Ng V."/>
            <person name="Clum A."/>
            <person name="Steindorff A."/>
            <person name="Ohm R."/>
            <person name="Martin F."/>
            <person name="Silar P."/>
            <person name="Natvig D."/>
            <person name="Lalanne C."/>
            <person name="Gautier V."/>
            <person name="Ament-Velasquez S.L."/>
            <person name="Kruys A."/>
            <person name="Hutchinson M.I."/>
            <person name="Powell A.J."/>
            <person name="Barry K."/>
            <person name="Miller A.N."/>
            <person name="Grigoriev I.V."/>
            <person name="Debuchy R."/>
            <person name="Gladieux P."/>
            <person name="Thoren M.H."/>
            <person name="Johannesson H."/>
        </authorList>
    </citation>
    <scope>NUCLEOTIDE SEQUENCE</scope>
    <source>
        <strain evidence="2">CBS 540.89</strain>
    </source>
</reference>
<feature type="compositionally biased region" description="Polar residues" evidence="1">
    <location>
        <begin position="27"/>
        <end position="45"/>
    </location>
</feature>
<dbReference type="Proteomes" id="UP001172159">
    <property type="component" value="Unassembled WGS sequence"/>
</dbReference>